<dbReference type="EMBL" id="CAKOGP040000108">
    <property type="protein sequence ID" value="CAJ1930124.1"/>
    <property type="molecule type" value="Genomic_DNA"/>
</dbReference>
<proteinExistence type="predicted"/>
<sequence>MFRGHPKCQVCGRRSFPGDLNDNYMCEMCEEAMIAQKIAMEDHSEDEEEEEAGCESESEDSDSDSDSDSANDDIPLSKLPSSTKGSGYLCQHKGASSKSIGLEVRRSKNLANAPGVKPKTSPPPTKMMATNTATTTVVTPNPKCTIQPKSHHCGESICRKENKPSHHQSSDQQSEIKDHWRQTIPYHDIQTRPD</sequence>
<protein>
    <submittedName>
        <fullName evidence="2">Uncharacterized protein</fullName>
    </submittedName>
</protein>
<gene>
    <name evidence="2" type="ORF">CYCCA115_LOCUS1845</name>
</gene>
<evidence type="ECO:0000313" key="2">
    <source>
        <dbReference type="EMBL" id="CAJ1930124.1"/>
    </source>
</evidence>
<accession>A0AAD2CN20</accession>
<evidence type="ECO:0000313" key="3">
    <source>
        <dbReference type="Proteomes" id="UP001295423"/>
    </source>
</evidence>
<feature type="compositionally biased region" description="Basic and acidic residues" evidence="1">
    <location>
        <begin position="152"/>
        <end position="164"/>
    </location>
</feature>
<evidence type="ECO:0000256" key="1">
    <source>
        <dbReference type="SAM" id="MobiDB-lite"/>
    </source>
</evidence>
<dbReference type="AlphaFoldDB" id="A0AAD2CN20"/>
<name>A0AAD2CN20_9STRA</name>
<keyword evidence="3" id="KW-1185">Reference proteome</keyword>
<feature type="region of interest" description="Disordered" evidence="1">
    <location>
        <begin position="37"/>
        <end position="128"/>
    </location>
</feature>
<comment type="caution">
    <text evidence="2">The sequence shown here is derived from an EMBL/GenBank/DDBJ whole genome shotgun (WGS) entry which is preliminary data.</text>
</comment>
<dbReference type="Proteomes" id="UP001295423">
    <property type="component" value="Unassembled WGS sequence"/>
</dbReference>
<feature type="compositionally biased region" description="Acidic residues" evidence="1">
    <location>
        <begin position="43"/>
        <end position="71"/>
    </location>
</feature>
<organism evidence="2 3">
    <name type="scientific">Cylindrotheca closterium</name>
    <dbReference type="NCBI Taxonomy" id="2856"/>
    <lineage>
        <taxon>Eukaryota</taxon>
        <taxon>Sar</taxon>
        <taxon>Stramenopiles</taxon>
        <taxon>Ochrophyta</taxon>
        <taxon>Bacillariophyta</taxon>
        <taxon>Bacillariophyceae</taxon>
        <taxon>Bacillariophycidae</taxon>
        <taxon>Bacillariales</taxon>
        <taxon>Bacillariaceae</taxon>
        <taxon>Cylindrotheca</taxon>
    </lineage>
</organism>
<feature type="region of interest" description="Disordered" evidence="1">
    <location>
        <begin position="148"/>
        <end position="194"/>
    </location>
</feature>
<reference evidence="2" key="1">
    <citation type="submission" date="2023-08" db="EMBL/GenBank/DDBJ databases">
        <authorList>
            <person name="Audoor S."/>
            <person name="Bilcke G."/>
        </authorList>
    </citation>
    <scope>NUCLEOTIDE SEQUENCE</scope>
</reference>